<evidence type="ECO:0000313" key="12">
    <source>
        <dbReference type="EMBL" id="MEF2154804.1"/>
    </source>
</evidence>
<keyword evidence="13" id="KW-1185">Reference proteome</keyword>
<keyword evidence="8 10" id="KW-1133">Transmembrane helix</keyword>
<dbReference type="InterPro" id="IPR005467">
    <property type="entry name" value="His_kinase_dom"/>
</dbReference>
<dbReference type="CDD" id="cd00075">
    <property type="entry name" value="HATPase"/>
    <property type="match status" value="1"/>
</dbReference>
<evidence type="ECO:0000256" key="3">
    <source>
        <dbReference type="ARBA" id="ARBA00012438"/>
    </source>
</evidence>
<proteinExistence type="predicted"/>
<comment type="catalytic activity">
    <reaction evidence="1">
        <text>ATP + protein L-histidine = ADP + protein N-phospho-L-histidine.</text>
        <dbReference type="EC" id="2.7.13.3"/>
    </reaction>
</comment>
<protein>
    <recommendedName>
        <fullName evidence="3">histidine kinase</fullName>
        <ecNumber evidence="3">2.7.13.3</ecNumber>
    </recommendedName>
</protein>
<evidence type="ECO:0000256" key="8">
    <source>
        <dbReference type="ARBA" id="ARBA00022989"/>
    </source>
</evidence>
<keyword evidence="7 12" id="KW-0418">Kinase</keyword>
<accession>A0ABU7UYW1</accession>
<keyword evidence="6 10" id="KW-0812">Transmembrane</keyword>
<evidence type="ECO:0000256" key="7">
    <source>
        <dbReference type="ARBA" id="ARBA00022777"/>
    </source>
</evidence>
<evidence type="ECO:0000313" key="13">
    <source>
        <dbReference type="Proteomes" id="UP001356170"/>
    </source>
</evidence>
<dbReference type="InterPro" id="IPR036097">
    <property type="entry name" value="HisK_dim/P_sf"/>
</dbReference>
<dbReference type="InterPro" id="IPR050428">
    <property type="entry name" value="TCS_sensor_his_kinase"/>
</dbReference>
<keyword evidence="4" id="KW-0597">Phosphoprotein</keyword>
<comment type="subcellular location">
    <subcellularLocation>
        <location evidence="2">Membrane</location>
    </subcellularLocation>
</comment>
<dbReference type="PROSITE" id="PS50109">
    <property type="entry name" value="HIS_KIN"/>
    <property type="match status" value="1"/>
</dbReference>
<organism evidence="12 13">
    <name type="scientific">Aquilutibacter rugosus</name>
    <dbReference type="NCBI Taxonomy" id="3115820"/>
    <lineage>
        <taxon>Bacteria</taxon>
        <taxon>Pseudomonadati</taxon>
        <taxon>Pseudomonadota</taxon>
        <taxon>Gammaproteobacteria</taxon>
        <taxon>Lysobacterales</taxon>
        <taxon>Lysobacteraceae</taxon>
        <taxon>Aquilutibacter</taxon>
    </lineage>
</organism>
<dbReference type="SUPFAM" id="SSF55874">
    <property type="entry name" value="ATPase domain of HSP90 chaperone/DNA topoisomerase II/histidine kinase"/>
    <property type="match status" value="1"/>
</dbReference>
<feature type="domain" description="Histidine kinase" evidence="11">
    <location>
        <begin position="243"/>
        <end position="446"/>
    </location>
</feature>
<dbReference type="Gene3D" id="3.30.565.10">
    <property type="entry name" value="Histidine kinase-like ATPase, C-terminal domain"/>
    <property type="match status" value="1"/>
</dbReference>
<dbReference type="Gene3D" id="6.10.340.10">
    <property type="match status" value="1"/>
</dbReference>
<evidence type="ECO:0000256" key="4">
    <source>
        <dbReference type="ARBA" id="ARBA00022553"/>
    </source>
</evidence>
<evidence type="ECO:0000256" key="5">
    <source>
        <dbReference type="ARBA" id="ARBA00022679"/>
    </source>
</evidence>
<dbReference type="SMART" id="SM00387">
    <property type="entry name" value="HATPase_c"/>
    <property type="match status" value="1"/>
</dbReference>
<feature type="transmembrane region" description="Helical" evidence="10">
    <location>
        <begin position="15"/>
        <end position="37"/>
    </location>
</feature>
<dbReference type="EMBL" id="JAZHBO010000001">
    <property type="protein sequence ID" value="MEF2154804.1"/>
    <property type="molecule type" value="Genomic_DNA"/>
</dbReference>
<feature type="transmembrane region" description="Helical" evidence="10">
    <location>
        <begin position="161"/>
        <end position="179"/>
    </location>
</feature>
<dbReference type="EC" id="2.7.13.3" evidence="3"/>
<dbReference type="Proteomes" id="UP001356170">
    <property type="component" value="Unassembled WGS sequence"/>
</dbReference>
<dbReference type="InterPro" id="IPR004358">
    <property type="entry name" value="Sig_transdc_His_kin-like_C"/>
</dbReference>
<name>A0ABU7UYW1_9GAMM</name>
<dbReference type="PRINTS" id="PR00344">
    <property type="entry name" value="BCTRLSENSOR"/>
</dbReference>
<keyword evidence="9 10" id="KW-0472">Membrane</keyword>
<evidence type="ECO:0000256" key="9">
    <source>
        <dbReference type="ARBA" id="ARBA00023136"/>
    </source>
</evidence>
<evidence type="ECO:0000256" key="10">
    <source>
        <dbReference type="SAM" id="Phobius"/>
    </source>
</evidence>
<evidence type="ECO:0000256" key="6">
    <source>
        <dbReference type="ARBA" id="ARBA00022692"/>
    </source>
</evidence>
<gene>
    <name evidence="12" type="ORF">V3390_00900</name>
</gene>
<keyword evidence="5" id="KW-0808">Transferase</keyword>
<dbReference type="SUPFAM" id="SSF47384">
    <property type="entry name" value="Homodimeric domain of signal transducing histidine kinase"/>
    <property type="match status" value="1"/>
</dbReference>
<dbReference type="InterPro" id="IPR003594">
    <property type="entry name" value="HATPase_dom"/>
</dbReference>
<comment type="caution">
    <text evidence="12">The sequence shown here is derived from an EMBL/GenBank/DDBJ whole genome shotgun (WGS) entry which is preliminary data.</text>
</comment>
<dbReference type="PANTHER" id="PTHR45436:SF8">
    <property type="entry name" value="HISTIDINE KINASE"/>
    <property type="match status" value="1"/>
</dbReference>
<dbReference type="RefSeq" id="WP_331702961.1">
    <property type="nucleotide sequence ID" value="NZ_JAZHBO010000001.1"/>
</dbReference>
<reference evidence="12 13" key="1">
    <citation type="submission" date="2024-01" db="EMBL/GenBank/DDBJ databases">
        <title>Novel species of the genus Luteimonas isolated from rivers.</title>
        <authorList>
            <person name="Lu H."/>
        </authorList>
    </citation>
    <scope>NUCLEOTIDE SEQUENCE [LARGE SCALE GENOMIC DNA]</scope>
    <source>
        <strain evidence="12 13">FXH3W</strain>
    </source>
</reference>
<evidence type="ECO:0000256" key="1">
    <source>
        <dbReference type="ARBA" id="ARBA00000085"/>
    </source>
</evidence>
<dbReference type="Pfam" id="PF02518">
    <property type="entry name" value="HATPase_c"/>
    <property type="match status" value="1"/>
</dbReference>
<dbReference type="PANTHER" id="PTHR45436">
    <property type="entry name" value="SENSOR HISTIDINE KINASE YKOH"/>
    <property type="match status" value="1"/>
</dbReference>
<dbReference type="GO" id="GO:0016301">
    <property type="term" value="F:kinase activity"/>
    <property type="evidence" value="ECO:0007669"/>
    <property type="project" value="UniProtKB-KW"/>
</dbReference>
<evidence type="ECO:0000256" key="2">
    <source>
        <dbReference type="ARBA" id="ARBA00004370"/>
    </source>
</evidence>
<dbReference type="InterPro" id="IPR036890">
    <property type="entry name" value="HATPase_C_sf"/>
</dbReference>
<sequence>MTTVSQRSVPFFRSIAWRLALAAMALVMLSTLSLYALTASSVRRQALQSVESNVNTDMAGLADLYAAGGKDELVRRIAERLQYANPNDRAVYRLDEKGRQLVGNLEQWPPLDARRSEFGTLDGRHGHEISGRVTQLSPELRLFVGRQMQDLQSTLGALRRTFLLAGIGVAWMALLLGYWRSRRLADRLDRIEELHLRAARGEPAIANATSEHGDELDVLGHRTQTMLQRQVDLVNRYRESSEHAAHEIRSPLLHLDTKLHRVLEQSADPRVQETLAQGRADIRSIVRLLESLLDISAAQAHLGDISDFEAVDLSALVLRMVEIYADSAEDQGYSLQAQIQPDLVIQGNVLQLERIVSNLLDNALKFSPAGSRIEINLSQGPRLLVADDGPGVPKEMRRRIFERFGRSDDVVAKGHGLGLPLAQAFAARHGLQIRLLDTEHGASFEMAPVTELA</sequence>
<evidence type="ECO:0000259" key="11">
    <source>
        <dbReference type="PROSITE" id="PS50109"/>
    </source>
</evidence>